<dbReference type="Proteomes" id="UP000663862">
    <property type="component" value="Unassembled WGS sequence"/>
</dbReference>
<name>A0A820WN06_9BILA</name>
<accession>A0A820WN06</accession>
<proteinExistence type="predicted"/>
<gene>
    <name evidence="2" type="ORF">TSG867_LOCUS22497</name>
</gene>
<evidence type="ECO:0000313" key="3">
    <source>
        <dbReference type="Proteomes" id="UP000663862"/>
    </source>
</evidence>
<organism evidence="2 3">
    <name type="scientific">Rotaria socialis</name>
    <dbReference type="NCBI Taxonomy" id="392032"/>
    <lineage>
        <taxon>Eukaryota</taxon>
        <taxon>Metazoa</taxon>
        <taxon>Spiralia</taxon>
        <taxon>Gnathifera</taxon>
        <taxon>Rotifera</taxon>
        <taxon>Eurotatoria</taxon>
        <taxon>Bdelloidea</taxon>
        <taxon>Philodinida</taxon>
        <taxon>Philodinidae</taxon>
        <taxon>Rotaria</taxon>
    </lineage>
</organism>
<feature type="region of interest" description="Disordered" evidence="1">
    <location>
        <begin position="120"/>
        <end position="140"/>
    </location>
</feature>
<reference evidence="2" key="1">
    <citation type="submission" date="2021-02" db="EMBL/GenBank/DDBJ databases">
        <authorList>
            <person name="Nowell W R."/>
        </authorList>
    </citation>
    <scope>NUCLEOTIDE SEQUENCE</scope>
</reference>
<protein>
    <submittedName>
        <fullName evidence="2">Uncharacterized protein</fullName>
    </submittedName>
</protein>
<evidence type="ECO:0000256" key="1">
    <source>
        <dbReference type="SAM" id="MobiDB-lite"/>
    </source>
</evidence>
<dbReference type="AlphaFoldDB" id="A0A820WN06"/>
<evidence type="ECO:0000313" key="2">
    <source>
        <dbReference type="EMBL" id="CAF4519897.1"/>
    </source>
</evidence>
<feature type="compositionally biased region" description="Basic and acidic residues" evidence="1">
    <location>
        <begin position="120"/>
        <end position="130"/>
    </location>
</feature>
<dbReference type="EMBL" id="CAJOBQ010001840">
    <property type="protein sequence ID" value="CAF4519897.1"/>
    <property type="molecule type" value="Genomic_DNA"/>
</dbReference>
<comment type="caution">
    <text evidence="2">The sequence shown here is derived from an EMBL/GenBank/DDBJ whole genome shotgun (WGS) entry which is preliminary data.</text>
</comment>
<sequence>MCCNYGRSQKFVEQRRKTTASQQIHSAKLIWQARADEQRVEGEIAILRQKVYLQRLPQAFDCLIHQSADDVDTMLSYSVLDNNKCASLSSLCSKMVAQYKYDIMAMKIVTKEELARSHAKRATDEKKKTGIEYGQTCSTDSPTTNRVFFRRRSGGSYGRRPCCHQHRRSQLLNTNIVASSPFIQVDLHFSSQRMSLPHNGLKYVTSCQSRFGRPSRNDFINVQFDTLCTAIKGCLSDNHASASDQRAKEAFAKLKTIVHRLYTSPLPEKLAIRVRQEHKTMKRIQCRLRKNPHILITQTDMSNLPYIGLVEEFQRKAIEYPSRTFFQALDKT</sequence>